<reference evidence="1 2" key="1">
    <citation type="journal article" date="2015" name="Microbiome">
        <title>Genomic resolution of linkages in carbon, nitrogen, and sulfur cycling among widespread estuary sediment bacteria.</title>
        <authorList>
            <person name="Baker B.J."/>
            <person name="Lazar C.S."/>
            <person name="Teske A.P."/>
            <person name="Dick G.J."/>
        </authorList>
    </citation>
    <scope>NUCLEOTIDE SEQUENCE [LARGE SCALE GENOMIC DNA]</scope>
    <source>
        <strain evidence="1">DG_78</strain>
    </source>
</reference>
<sequence>ISKIIGTKRHTILLYNNLGDTARHRLMDEQALANYKRALKLAKDIKSPEGVIYANVSMSEFYRDKGQIKNGKRHLISAQRIATKINLKYYTLLCMMEELNYLLLAQDTKKLMSLSKKLRAQSKSVHNLNYKIYGLIYRGRVMVKVKNYAKAHYYYNKAYNFVKSLPKNRYAGEIFYFKGIAYKREQKLKDALRMFVQASRIFESIGNLRFLDKIEEEITKTYVA</sequence>
<protein>
    <recommendedName>
        <fullName evidence="3">MalT-like TPR region domain-containing protein</fullName>
    </recommendedName>
</protein>
<dbReference type="InterPro" id="IPR019734">
    <property type="entry name" value="TPR_rpt"/>
</dbReference>
<accession>A0A0S7YDG9</accession>
<dbReference type="AlphaFoldDB" id="A0A0S7YDG9"/>
<dbReference type="Gene3D" id="1.25.40.10">
    <property type="entry name" value="Tetratricopeptide repeat domain"/>
    <property type="match status" value="2"/>
</dbReference>
<evidence type="ECO:0008006" key="3">
    <source>
        <dbReference type="Google" id="ProtNLM"/>
    </source>
</evidence>
<name>A0A0S7YDG9_UNCT6</name>
<organism evidence="1 2">
    <name type="scientific">candidate division TA06 bacterium DG_78</name>
    <dbReference type="NCBI Taxonomy" id="1703772"/>
    <lineage>
        <taxon>Bacteria</taxon>
        <taxon>Bacteria division TA06</taxon>
    </lineage>
</organism>
<feature type="non-terminal residue" evidence="1">
    <location>
        <position position="1"/>
    </location>
</feature>
<dbReference type="SUPFAM" id="SSF48452">
    <property type="entry name" value="TPR-like"/>
    <property type="match status" value="2"/>
</dbReference>
<dbReference type="SMART" id="SM00028">
    <property type="entry name" value="TPR"/>
    <property type="match status" value="2"/>
</dbReference>
<evidence type="ECO:0000313" key="2">
    <source>
        <dbReference type="Proteomes" id="UP000051012"/>
    </source>
</evidence>
<proteinExistence type="predicted"/>
<dbReference type="EMBL" id="LJNI01000055">
    <property type="protein sequence ID" value="KPJ72782.1"/>
    <property type="molecule type" value="Genomic_DNA"/>
</dbReference>
<evidence type="ECO:0000313" key="1">
    <source>
        <dbReference type="EMBL" id="KPJ72782.1"/>
    </source>
</evidence>
<dbReference type="Proteomes" id="UP000051012">
    <property type="component" value="Unassembled WGS sequence"/>
</dbReference>
<gene>
    <name evidence="1" type="ORF">AMJ52_05150</name>
</gene>
<comment type="caution">
    <text evidence="1">The sequence shown here is derived from an EMBL/GenBank/DDBJ whole genome shotgun (WGS) entry which is preliminary data.</text>
</comment>
<dbReference type="InterPro" id="IPR011990">
    <property type="entry name" value="TPR-like_helical_dom_sf"/>
</dbReference>